<proteinExistence type="predicted"/>
<accession>A0A0C3FQW2</accession>
<organism evidence="1 2">
    <name type="scientific">Piloderma croceum (strain F 1598)</name>
    <dbReference type="NCBI Taxonomy" id="765440"/>
    <lineage>
        <taxon>Eukaryota</taxon>
        <taxon>Fungi</taxon>
        <taxon>Dikarya</taxon>
        <taxon>Basidiomycota</taxon>
        <taxon>Agaricomycotina</taxon>
        <taxon>Agaricomycetes</taxon>
        <taxon>Agaricomycetidae</taxon>
        <taxon>Atheliales</taxon>
        <taxon>Atheliaceae</taxon>
        <taxon>Piloderma</taxon>
    </lineage>
</organism>
<reference evidence="1 2" key="1">
    <citation type="submission" date="2014-04" db="EMBL/GenBank/DDBJ databases">
        <authorList>
            <consortium name="DOE Joint Genome Institute"/>
            <person name="Kuo A."/>
            <person name="Tarkka M."/>
            <person name="Buscot F."/>
            <person name="Kohler A."/>
            <person name="Nagy L.G."/>
            <person name="Floudas D."/>
            <person name="Copeland A."/>
            <person name="Barry K.W."/>
            <person name="Cichocki N."/>
            <person name="Veneault-Fourrey C."/>
            <person name="LaButti K."/>
            <person name="Lindquist E.A."/>
            <person name="Lipzen A."/>
            <person name="Lundell T."/>
            <person name="Morin E."/>
            <person name="Murat C."/>
            <person name="Sun H."/>
            <person name="Tunlid A."/>
            <person name="Henrissat B."/>
            <person name="Grigoriev I.V."/>
            <person name="Hibbett D.S."/>
            <person name="Martin F."/>
            <person name="Nordberg H.P."/>
            <person name="Cantor M.N."/>
            <person name="Hua S.X."/>
        </authorList>
    </citation>
    <scope>NUCLEOTIDE SEQUENCE [LARGE SCALE GENOMIC DNA]</scope>
    <source>
        <strain evidence="1 2">F 1598</strain>
    </source>
</reference>
<dbReference type="HOGENOM" id="CLU_2758691_0_0_1"/>
<dbReference type="InParanoid" id="A0A0C3FQW2"/>
<keyword evidence="2" id="KW-1185">Reference proteome</keyword>
<name>A0A0C3FQW2_PILCF</name>
<reference evidence="2" key="2">
    <citation type="submission" date="2015-01" db="EMBL/GenBank/DDBJ databases">
        <title>Evolutionary Origins and Diversification of the Mycorrhizal Mutualists.</title>
        <authorList>
            <consortium name="DOE Joint Genome Institute"/>
            <consortium name="Mycorrhizal Genomics Consortium"/>
            <person name="Kohler A."/>
            <person name="Kuo A."/>
            <person name="Nagy L.G."/>
            <person name="Floudas D."/>
            <person name="Copeland A."/>
            <person name="Barry K.W."/>
            <person name="Cichocki N."/>
            <person name="Veneault-Fourrey C."/>
            <person name="LaButti K."/>
            <person name="Lindquist E.A."/>
            <person name="Lipzen A."/>
            <person name="Lundell T."/>
            <person name="Morin E."/>
            <person name="Murat C."/>
            <person name="Riley R."/>
            <person name="Ohm R."/>
            <person name="Sun H."/>
            <person name="Tunlid A."/>
            <person name="Henrissat B."/>
            <person name="Grigoriev I.V."/>
            <person name="Hibbett D.S."/>
            <person name="Martin F."/>
        </authorList>
    </citation>
    <scope>NUCLEOTIDE SEQUENCE [LARGE SCALE GENOMIC DNA]</scope>
    <source>
        <strain evidence="2">F 1598</strain>
    </source>
</reference>
<evidence type="ECO:0000313" key="1">
    <source>
        <dbReference type="EMBL" id="KIM81566.1"/>
    </source>
</evidence>
<sequence>MANSPQIHIVLLRLVKGDSTAFHRWTDGDIQVIRIAVLLPSEELAKAITNASVTDIGILTLKDGTKVEDF</sequence>
<evidence type="ECO:0000313" key="2">
    <source>
        <dbReference type="Proteomes" id="UP000054166"/>
    </source>
</evidence>
<dbReference type="AlphaFoldDB" id="A0A0C3FQW2"/>
<gene>
    <name evidence="1" type="ORF">PILCRDRAFT_8621</name>
</gene>
<dbReference type="Proteomes" id="UP000054166">
    <property type="component" value="Unassembled WGS sequence"/>
</dbReference>
<protein>
    <submittedName>
        <fullName evidence="1">Uncharacterized protein</fullName>
    </submittedName>
</protein>
<dbReference type="EMBL" id="KN832998">
    <property type="protein sequence ID" value="KIM81566.1"/>
    <property type="molecule type" value="Genomic_DNA"/>
</dbReference>